<keyword evidence="3" id="KW-1185">Reference proteome</keyword>
<dbReference type="Proteomes" id="UP000765509">
    <property type="component" value="Unassembled WGS sequence"/>
</dbReference>
<feature type="domain" description="Reverse transcriptase/retrotransposon-derived protein RNase H-like" evidence="1">
    <location>
        <begin position="71"/>
        <end position="159"/>
    </location>
</feature>
<evidence type="ECO:0000313" key="3">
    <source>
        <dbReference type="Proteomes" id="UP000765509"/>
    </source>
</evidence>
<protein>
    <recommendedName>
        <fullName evidence="1">Reverse transcriptase/retrotransposon-derived protein RNase H-like domain-containing protein</fullName>
    </recommendedName>
</protein>
<dbReference type="OrthoDB" id="3252467at2759"/>
<dbReference type="CDD" id="cd09274">
    <property type="entry name" value="RNase_HI_RT_Ty3"/>
    <property type="match status" value="1"/>
</dbReference>
<proteinExistence type="predicted"/>
<name>A0A9Q3CPI3_9BASI</name>
<dbReference type="AlphaFoldDB" id="A0A9Q3CPI3"/>
<dbReference type="PANTHER" id="PTHR34072:SF52">
    <property type="entry name" value="RIBONUCLEASE H"/>
    <property type="match status" value="1"/>
</dbReference>
<accession>A0A9Q3CPI3</accession>
<organism evidence="2 3">
    <name type="scientific">Austropuccinia psidii MF-1</name>
    <dbReference type="NCBI Taxonomy" id="1389203"/>
    <lineage>
        <taxon>Eukaryota</taxon>
        <taxon>Fungi</taxon>
        <taxon>Dikarya</taxon>
        <taxon>Basidiomycota</taxon>
        <taxon>Pucciniomycotina</taxon>
        <taxon>Pucciniomycetes</taxon>
        <taxon>Pucciniales</taxon>
        <taxon>Sphaerophragmiaceae</taxon>
        <taxon>Austropuccinia</taxon>
    </lineage>
</organism>
<dbReference type="PANTHER" id="PTHR34072">
    <property type="entry name" value="ENZYMATIC POLYPROTEIN-RELATED"/>
    <property type="match status" value="1"/>
</dbReference>
<sequence length="167" mass="19248">MELPPLSFHASLEEKWDDKEEPEESETVMKVFPPAYHYYLYVFSKVEAEKIPPHNACDCHIELEDLLLPEALSQFQLSKEFLTTSPILSHFNSSLQTIVETDASDYTLGAVLSQLNDSGNHPISFDSHKLLPAELNYEIHYKELLGIVWALKHWRAFLFPFLILLKS</sequence>
<dbReference type="SUPFAM" id="SSF56672">
    <property type="entry name" value="DNA/RNA polymerases"/>
    <property type="match status" value="1"/>
</dbReference>
<dbReference type="EMBL" id="AVOT02008836">
    <property type="protein sequence ID" value="MBW0486840.1"/>
    <property type="molecule type" value="Genomic_DNA"/>
</dbReference>
<evidence type="ECO:0000259" key="1">
    <source>
        <dbReference type="Pfam" id="PF17919"/>
    </source>
</evidence>
<dbReference type="InterPro" id="IPR041577">
    <property type="entry name" value="RT_RNaseH_2"/>
</dbReference>
<gene>
    <name evidence="2" type="ORF">O181_026555</name>
</gene>
<dbReference type="InterPro" id="IPR043502">
    <property type="entry name" value="DNA/RNA_pol_sf"/>
</dbReference>
<reference evidence="2" key="1">
    <citation type="submission" date="2021-03" db="EMBL/GenBank/DDBJ databases">
        <title>Draft genome sequence of rust myrtle Austropuccinia psidii MF-1, a brazilian biotype.</title>
        <authorList>
            <person name="Quecine M.C."/>
            <person name="Pachon D.M.R."/>
            <person name="Bonatelli M.L."/>
            <person name="Correr F.H."/>
            <person name="Franceschini L.M."/>
            <person name="Leite T.F."/>
            <person name="Margarido G.R.A."/>
            <person name="Almeida C.A."/>
            <person name="Ferrarezi J.A."/>
            <person name="Labate C.A."/>
        </authorList>
    </citation>
    <scope>NUCLEOTIDE SEQUENCE</scope>
    <source>
        <strain evidence="2">MF-1</strain>
    </source>
</reference>
<dbReference type="Pfam" id="PF17919">
    <property type="entry name" value="RT_RNaseH_2"/>
    <property type="match status" value="1"/>
</dbReference>
<evidence type="ECO:0000313" key="2">
    <source>
        <dbReference type="EMBL" id="MBW0486840.1"/>
    </source>
</evidence>
<comment type="caution">
    <text evidence="2">The sequence shown here is derived from an EMBL/GenBank/DDBJ whole genome shotgun (WGS) entry which is preliminary data.</text>
</comment>